<comment type="similarity">
    <text evidence="2 10">Belongs to the class VI-like SAM-binding methyltransferase superfamily. Isoprenylcysteine carboxyl methyltransferase family.</text>
</comment>
<accession>A0ABQ9AYQ7</accession>
<comment type="caution">
    <text evidence="11">The sequence shown here is derived from an EMBL/GenBank/DDBJ whole genome shotgun (WGS) entry which is preliminary data.</text>
</comment>
<sequence>MMSFLEQILGDMKNEVSGLMMYSCCPPFSEIFGYSACRQLSQIKAYVFAMMFALLEYVVEIALFPGLKEYWWISNLGLVMVIIGEITRKLAIVTAGQAFTHLIKVNHEDQHNLITHGVYRFVRHPSYTGFLIWSVGTQIMLCNPISTIGFAIVVWRFFAQRIPYEEFFLRQFFGSEYEEYA</sequence>
<name>A0ABQ9AYQ7_9ROSI</name>
<keyword evidence="12" id="KW-1185">Reference proteome</keyword>
<keyword evidence="5" id="KW-0808">Transferase</keyword>
<dbReference type="Proteomes" id="UP001141253">
    <property type="component" value="Chromosome 7"/>
</dbReference>
<evidence type="ECO:0000256" key="1">
    <source>
        <dbReference type="ARBA" id="ARBA00004141"/>
    </source>
</evidence>
<organism evidence="11 12">
    <name type="scientific">Salix suchowensis</name>
    <dbReference type="NCBI Taxonomy" id="1278906"/>
    <lineage>
        <taxon>Eukaryota</taxon>
        <taxon>Viridiplantae</taxon>
        <taxon>Streptophyta</taxon>
        <taxon>Embryophyta</taxon>
        <taxon>Tracheophyta</taxon>
        <taxon>Spermatophyta</taxon>
        <taxon>Magnoliopsida</taxon>
        <taxon>eudicotyledons</taxon>
        <taxon>Gunneridae</taxon>
        <taxon>Pentapetalae</taxon>
        <taxon>rosids</taxon>
        <taxon>fabids</taxon>
        <taxon>Malpighiales</taxon>
        <taxon>Salicaceae</taxon>
        <taxon>Saliceae</taxon>
        <taxon>Salix</taxon>
    </lineage>
</organism>
<feature type="transmembrane region" description="Helical" evidence="10">
    <location>
        <begin position="45"/>
        <end position="64"/>
    </location>
</feature>
<comment type="caution">
    <text evidence="10">Lacks conserved residue(s) required for the propagation of feature annotation.</text>
</comment>
<reference evidence="11" key="1">
    <citation type="submission" date="2022-10" db="EMBL/GenBank/DDBJ databases">
        <authorList>
            <person name="Hyden B.L."/>
            <person name="Feng K."/>
            <person name="Yates T."/>
            <person name="Jawdy S."/>
            <person name="Smart L.B."/>
            <person name="Muchero W."/>
        </authorList>
    </citation>
    <scope>NUCLEOTIDE SEQUENCE</scope>
    <source>
        <tissue evidence="11">Shoot tip</tissue>
    </source>
</reference>
<evidence type="ECO:0000313" key="12">
    <source>
        <dbReference type="Proteomes" id="UP001141253"/>
    </source>
</evidence>
<keyword evidence="6 10" id="KW-0949">S-adenosyl-L-methionine</keyword>
<evidence type="ECO:0000256" key="9">
    <source>
        <dbReference type="ARBA" id="ARBA00023136"/>
    </source>
</evidence>
<evidence type="ECO:0000256" key="10">
    <source>
        <dbReference type="RuleBase" id="RU362022"/>
    </source>
</evidence>
<dbReference type="InterPro" id="IPR007269">
    <property type="entry name" value="ICMT_MeTrfase"/>
</dbReference>
<gene>
    <name evidence="11" type="ORF">OIU77_002554</name>
</gene>
<keyword evidence="9 10" id="KW-0472">Membrane</keyword>
<comment type="subcellular location">
    <subcellularLocation>
        <location evidence="10">Endoplasmic reticulum membrane</location>
        <topology evidence="10">Multi-pass membrane protein</topology>
    </subcellularLocation>
    <subcellularLocation>
        <location evidence="1">Membrane</location>
        <topology evidence="1">Multi-pass membrane protein</topology>
    </subcellularLocation>
</comment>
<evidence type="ECO:0000256" key="8">
    <source>
        <dbReference type="ARBA" id="ARBA00022989"/>
    </source>
</evidence>
<evidence type="ECO:0000256" key="4">
    <source>
        <dbReference type="ARBA" id="ARBA00022603"/>
    </source>
</evidence>
<keyword evidence="7 10" id="KW-0812">Transmembrane</keyword>
<reference evidence="11" key="2">
    <citation type="journal article" date="2023" name="Int. J. Mol. Sci.">
        <title>De Novo Assembly and Annotation of 11 Diverse Shrub Willow (Salix) Genomes Reveals Novel Gene Organization in Sex-Linked Regions.</title>
        <authorList>
            <person name="Hyden B."/>
            <person name="Feng K."/>
            <person name="Yates T.B."/>
            <person name="Jawdy S."/>
            <person name="Cereghino C."/>
            <person name="Smart L.B."/>
            <person name="Muchero W."/>
        </authorList>
    </citation>
    <scope>NUCLEOTIDE SEQUENCE</scope>
    <source>
        <tissue evidence="11">Shoot tip</tissue>
    </source>
</reference>
<dbReference type="PROSITE" id="PS51564">
    <property type="entry name" value="SAM_ICMT"/>
    <property type="match status" value="1"/>
</dbReference>
<protein>
    <recommendedName>
        <fullName evidence="3 10">Protein-S-isoprenylcysteine O-methyltransferase</fullName>
        <ecNumber evidence="3 10">2.1.1.100</ecNumber>
    </recommendedName>
</protein>
<keyword evidence="4 10" id="KW-0489">Methyltransferase</keyword>
<evidence type="ECO:0000256" key="7">
    <source>
        <dbReference type="ARBA" id="ARBA00022692"/>
    </source>
</evidence>
<evidence type="ECO:0000256" key="6">
    <source>
        <dbReference type="ARBA" id="ARBA00022691"/>
    </source>
</evidence>
<dbReference type="EMBL" id="JAPFFI010000014">
    <property type="protein sequence ID" value="KAJ6366004.1"/>
    <property type="molecule type" value="Genomic_DNA"/>
</dbReference>
<dbReference type="EC" id="2.1.1.100" evidence="3 10"/>
<comment type="cofactor">
    <cofactor evidence="10">
        <name>Zn(2+)</name>
        <dbReference type="ChEBI" id="CHEBI:29105"/>
    </cofactor>
    <text evidence="10">Divalent metal cations. Probably Zn(2+).</text>
</comment>
<evidence type="ECO:0000313" key="11">
    <source>
        <dbReference type="EMBL" id="KAJ6366004.1"/>
    </source>
</evidence>
<evidence type="ECO:0000256" key="3">
    <source>
        <dbReference type="ARBA" id="ARBA00012151"/>
    </source>
</evidence>
<comment type="catalytic activity">
    <reaction evidence="10">
        <text>[protein]-C-terminal S-[(2E,6E)-farnesyl]-L-cysteine + S-adenosyl-L-methionine = [protein]-C-terminal S-[(2E,6E)-farnesyl]-L-cysteine methyl ester + S-adenosyl-L-homocysteine</text>
        <dbReference type="Rhea" id="RHEA:21672"/>
        <dbReference type="Rhea" id="RHEA-COMP:12125"/>
        <dbReference type="Rhea" id="RHEA-COMP:12126"/>
        <dbReference type="ChEBI" id="CHEBI:57856"/>
        <dbReference type="ChEBI" id="CHEBI:59789"/>
        <dbReference type="ChEBI" id="CHEBI:90510"/>
        <dbReference type="ChEBI" id="CHEBI:90511"/>
        <dbReference type="EC" id="2.1.1.100"/>
    </reaction>
</comment>
<dbReference type="Pfam" id="PF04140">
    <property type="entry name" value="ICMT"/>
    <property type="match status" value="1"/>
</dbReference>
<feature type="transmembrane region" description="Helical" evidence="10">
    <location>
        <begin position="130"/>
        <end position="158"/>
    </location>
</feature>
<dbReference type="Gene3D" id="1.20.120.1630">
    <property type="match status" value="1"/>
</dbReference>
<evidence type="ECO:0000256" key="2">
    <source>
        <dbReference type="ARBA" id="ARBA00009140"/>
    </source>
</evidence>
<dbReference type="InterPro" id="IPR025770">
    <property type="entry name" value="PPMT_MeTrfase"/>
</dbReference>
<keyword evidence="10" id="KW-0256">Endoplasmic reticulum</keyword>
<dbReference type="PANTHER" id="PTHR12714">
    <property type="entry name" value="PROTEIN-S ISOPRENYLCYSTEINE O-METHYLTRANSFERASE"/>
    <property type="match status" value="1"/>
</dbReference>
<evidence type="ECO:0000256" key="5">
    <source>
        <dbReference type="ARBA" id="ARBA00022679"/>
    </source>
</evidence>
<dbReference type="PANTHER" id="PTHR12714:SF9">
    <property type="entry name" value="PROTEIN-S-ISOPRENYLCYSTEINE O-METHYLTRANSFERASE"/>
    <property type="match status" value="1"/>
</dbReference>
<keyword evidence="8 10" id="KW-1133">Transmembrane helix</keyword>
<proteinExistence type="inferred from homology"/>